<dbReference type="PANTHER" id="PTHR10099">
    <property type="entry name" value="PHOSPHORIBOSYLFORMYLGLYCINAMIDINE SYNTHASE"/>
    <property type="match status" value="1"/>
</dbReference>
<evidence type="ECO:0000256" key="2">
    <source>
        <dbReference type="ARBA" id="ARBA00008608"/>
    </source>
</evidence>
<dbReference type="InterPro" id="IPR010073">
    <property type="entry name" value="PurL_large"/>
</dbReference>
<comment type="subcellular location">
    <subcellularLocation>
        <location evidence="10">Cytoplasm</location>
    </subcellularLocation>
</comment>
<evidence type="ECO:0000256" key="1">
    <source>
        <dbReference type="ARBA" id="ARBA00004920"/>
    </source>
</evidence>
<keyword evidence="10" id="KW-0963">Cytoplasm</keyword>
<dbReference type="EC" id="6.3.5.3" evidence="10"/>
<dbReference type="Gene3D" id="3.40.50.880">
    <property type="match status" value="1"/>
</dbReference>
<evidence type="ECO:0000256" key="7">
    <source>
        <dbReference type="ARBA" id="ARBA00022840"/>
    </source>
</evidence>
<evidence type="ECO:0000256" key="4">
    <source>
        <dbReference type="ARBA" id="ARBA00022723"/>
    </source>
</evidence>
<comment type="similarity">
    <text evidence="2 10">In the N-terminal section; belongs to the FGAMS family.</text>
</comment>
<evidence type="ECO:0000256" key="8">
    <source>
        <dbReference type="ARBA" id="ARBA00022842"/>
    </source>
</evidence>
<dbReference type="SUPFAM" id="SSF56042">
    <property type="entry name" value="PurM C-terminal domain-like"/>
    <property type="match status" value="2"/>
</dbReference>
<dbReference type="InterPro" id="IPR036604">
    <property type="entry name" value="PurS-like_sf"/>
</dbReference>
<dbReference type="Pfam" id="PF22689">
    <property type="entry name" value="FGAR-AT_PurM_N-like"/>
    <property type="match status" value="1"/>
</dbReference>
<dbReference type="NCBIfam" id="TIGR01735">
    <property type="entry name" value="FGAM_synt"/>
    <property type="match status" value="1"/>
</dbReference>
<dbReference type="SUPFAM" id="SSF109736">
    <property type="entry name" value="FGAM synthase PurL, linker domain"/>
    <property type="match status" value="1"/>
</dbReference>
<feature type="domain" description="FGAR-AT PurM N-terminal-like" evidence="15">
    <location>
        <begin position="660"/>
        <end position="817"/>
    </location>
</feature>
<accession>A0ABW5UQ93</accession>
<keyword evidence="17" id="KW-1185">Reference proteome</keyword>
<dbReference type="HAMAP" id="MF_00419">
    <property type="entry name" value="PurL_1"/>
    <property type="match status" value="1"/>
</dbReference>
<feature type="active site" evidence="10">
    <location>
        <position position="1305"/>
    </location>
</feature>
<protein>
    <recommendedName>
        <fullName evidence="10">Phosphoribosylformylglycinamidine synthase</fullName>
        <shortName evidence="10">FGAM synthase</shortName>
        <shortName evidence="10">FGAMS</shortName>
        <ecNumber evidence="10">6.3.5.3</ecNumber>
    </recommendedName>
    <alternativeName>
        <fullName evidence="10">Formylglycinamide ribonucleotide amidotransferase</fullName>
        <shortName evidence="10">FGAR amidotransferase</shortName>
        <shortName evidence="10">FGAR-AT</shortName>
    </alternativeName>
</protein>
<dbReference type="InterPro" id="IPR036676">
    <property type="entry name" value="PurM-like_C_sf"/>
</dbReference>
<dbReference type="SUPFAM" id="SSF55326">
    <property type="entry name" value="PurM N-terminal domain-like"/>
    <property type="match status" value="2"/>
</dbReference>
<dbReference type="Pfam" id="PF18072">
    <property type="entry name" value="FGAR-AT_linker"/>
    <property type="match status" value="1"/>
</dbReference>
<evidence type="ECO:0000313" key="17">
    <source>
        <dbReference type="Proteomes" id="UP001597463"/>
    </source>
</evidence>
<evidence type="ECO:0000259" key="13">
    <source>
        <dbReference type="Pfam" id="PF18072"/>
    </source>
</evidence>
<dbReference type="InterPro" id="IPR040707">
    <property type="entry name" value="FGAR-AT_N"/>
</dbReference>
<dbReference type="PROSITE" id="PS51273">
    <property type="entry name" value="GATASE_TYPE_1"/>
    <property type="match status" value="1"/>
</dbReference>
<dbReference type="Gene3D" id="3.30.1330.10">
    <property type="entry name" value="PurM-like, N-terminal domain"/>
    <property type="match status" value="2"/>
</dbReference>
<keyword evidence="9 10" id="KW-0315">Glutamine amidotransferase</keyword>
<dbReference type="Pfam" id="PF13507">
    <property type="entry name" value="GATase_5"/>
    <property type="match status" value="1"/>
</dbReference>
<dbReference type="InterPro" id="IPR029062">
    <property type="entry name" value="Class_I_gatase-like"/>
</dbReference>
<gene>
    <name evidence="10 16" type="primary">purL</name>
    <name evidence="16" type="synonym">purI</name>
    <name evidence="16" type="ORF">ACFSW6_16075</name>
</gene>
<dbReference type="InterPro" id="IPR041609">
    <property type="entry name" value="PurL_linker"/>
</dbReference>
<feature type="domain" description="Phosphoribosylformylglycinamidine synthase linker" evidence="13">
    <location>
        <begin position="184"/>
        <end position="233"/>
    </location>
</feature>
<feature type="domain" description="PurM-like C-terminal" evidence="12">
    <location>
        <begin position="440"/>
        <end position="596"/>
    </location>
</feature>
<keyword evidence="4 10" id="KW-0479">Metal-binding</keyword>
<evidence type="ECO:0000259" key="14">
    <source>
        <dbReference type="Pfam" id="PF18076"/>
    </source>
</evidence>
<evidence type="ECO:0000259" key="12">
    <source>
        <dbReference type="Pfam" id="PF02769"/>
    </source>
</evidence>
<evidence type="ECO:0000256" key="11">
    <source>
        <dbReference type="SAM" id="MobiDB-lite"/>
    </source>
</evidence>
<dbReference type="Pfam" id="PF18076">
    <property type="entry name" value="FGAR-AT_N"/>
    <property type="match status" value="1"/>
</dbReference>
<comment type="caution">
    <text evidence="16">The sequence shown here is derived from an EMBL/GenBank/DDBJ whole genome shotgun (WGS) entry which is preliminary data.</text>
</comment>
<keyword evidence="7 10" id="KW-0067">ATP-binding</keyword>
<feature type="region of interest" description="Disordered" evidence="11">
    <location>
        <begin position="318"/>
        <end position="349"/>
    </location>
</feature>
<evidence type="ECO:0000256" key="3">
    <source>
        <dbReference type="ARBA" id="ARBA00022598"/>
    </source>
</evidence>
<proteinExistence type="inferred from homology"/>
<dbReference type="CDD" id="cd01740">
    <property type="entry name" value="GATase1_FGAR_AT"/>
    <property type="match status" value="1"/>
</dbReference>
<feature type="binding site" evidence="10">
    <location>
        <begin position="327"/>
        <end position="338"/>
    </location>
    <ligand>
        <name>ATP</name>
        <dbReference type="ChEBI" id="CHEBI:30616"/>
    </ligand>
</feature>
<comment type="subunit">
    <text evidence="10">Monomer.</text>
</comment>
<feature type="binding site" evidence="10">
    <location>
        <position position="691"/>
    </location>
    <ligand>
        <name>Mg(2+)</name>
        <dbReference type="ChEBI" id="CHEBI:18420"/>
    </ligand>
</feature>
<feature type="binding site" evidence="10">
    <location>
        <position position="897"/>
    </location>
    <ligand>
        <name>Mg(2+)</name>
        <dbReference type="ChEBI" id="CHEBI:18420"/>
    </ligand>
</feature>
<feature type="binding site" evidence="10">
    <location>
        <position position="690"/>
    </location>
    <ligand>
        <name>ATP</name>
        <dbReference type="ChEBI" id="CHEBI:30616"/>
    </ligand>
</feature>
<evidence type="ECO:0000259" key="15">
    <source>
        <dbReference type="Pfam" id="PF22689"/>
    </source>
</evidence>
<dbReference type="SUPFAM" id="SSF82697">
    <property type="entry name" value="PurS-like"/>
    <property type="match status" value="1"/>
</dbReference>
<dbReference type="EMBL" id="JBHUMV010000007">
    <property type="protein sequence ID" value="MFD2755595.1"/>
    <property type="molecule type" value="Genomic_DNA"/>
</dbReference>
<comment type="caution">
    <text evidence="10">Lacks conserved residue(s) required for the propagation of feature annotation.</text>
</comment>
<feature type="binding site" evidence="10">
    <location>
        <begin position="398"/>
        <end position="400"/>
    </location>
    <ligand>
        <name>ATP</name>
        <dbReference type="ChEBI" id="CHEBI:30616"/>
    </ligand>
</feature>
<evidence type="ECO:0000313" key="16">
    <source>
        <dbReference type="EMBL" id="MFD2755595.1"/>
    </source>
</evidence>
<comment type="function">
    <text evidence="10">Phosphoribosylformylglycinamidine synthase involved in the purines biosynthetic pathway. Catalyzes the ATP-dependent conversion of formylglycinamide ribonucleotide (FGAR) and glutamine to yield formylglycinamidine ribonucleotide (FGAM) and glutamate.</text>
</comment>
<dbReference type="CDD" id="cd02204">
    <property type="entry name" value="PurL_repeat2"/>
    <property type="match status" value="1"/>
</dbReference>
<evidence type="ECO:0000256" key="6">
    <source>
        <dbReference type="ARBA" id="ARBA00022755"/>
    </source>
</evidence>
<comment type="catalytic activity">
    <reaction evidence="10">
        <text>N(2)-formyl-N(1)-(5-phospho-beta-D-ribosyl)glycinamide + L-glutamine + ATP + H2O = 2-formamido-N(1)-(5-O-phospho-beta-D-ribosyl)acetamidine + L-glutamate + ADP + phosphate + H(+)</text>
        <dbReference type="Rhea" id="RHEA:17129"/>
        <dbReference type="ChEBI" id="CHEBI:15377"/>
        <dbReference type="ChEBI" id="CHEBI:15378"/>
        <dbReference type="ChEBI" id="CHEBI:29985"/>
        <dbReference type="ChEBI" id="CHEBI:30616"/>
        <dbReference type="ChEBI" id="CHEBI:43474"/>
        <dbReference type="ChEBI" id="CHEBI:58359"/>
        <dbReference type="ChEBI" id="CHEBI:147286"/>
        <dbReference type="ChEBI" id="CHEBI:147287"/>
        <dbReference type="ChEBI" id="CHEBI:456216"/>
        <dbReference type="EC" id="6.3.5.3"/>
    </reaction>
</comment>
<dbReference type="SMART" id="SM01211">
    <property type="entry name" value="GATase_5"/>
    <property type="match status" value="1"/>
</dbReference>
<sequence length="1340" mass="143742">MTLHLTQFEGGNALSSFRAQQLLTDLVAIHPKITGVSARFVHLVATEGAAAPALQERLSALLTYGDPYEGSSEGVAFVVTPRLGTISPWASKATDIARNCGLQVFRVERITEYRVSLKSGLLGNVLGGAPELSAGQTAQIAALLHDRMTESVFATRDEAQKLFSTLQAQPMEFVDVLGGGRAALEAANRQWGLALADDEIEYLVNAFNGLKRNPTDVELMMFAQANSEHCRHKIFNASFTIDGVAQEKSLFGMIRNTEQLSPQHTIVAYADNASIMEGHAVERFVAKFDAKEGAASAPSYQKSSATNHVLMKVETHNHPTAISPFPGASTGAGGEIRDEGATGRGSKPKAGLTGFTVSKLWGSEVGKPEHIASPLQIMIEGPLGGAAFNNEFGRPNLTGYFREYEQQVGEVMRGYHKPIMIAGGLGVIDAELTKKIEFPAGTLLIQLGGPGMRIGMGGGAASSMASGTNAAELDFDSVQRGNPEIERRAQEVINHCWQQGADNPILAIHDVGAGGLSNAFPELTNDAGRGARFDLRAIQLEESGLAPKEIWSNESQERYVLAIAPESLAQFTAFCERERCPFAVIGTATGERQLVLEDTAVAAGDQKFPVDMPMDVLLGKPPKMHRDVATVTRELPAIDLTGVPLEKAVIDVLAHPTVASKRFLITIGDRAVGGLTHRDQMVGPWQVPVADVAVTLADYQGFKGEAMAMGERTPLAAINAPASGRMAVAEAITNMLAAPIELSRVKMSANWMAACGEPGEDAALYETVKAVGMELCPALNISIPVGKDSLSMRTQWSENGAVKKVTSPVSLIITGFASIDDVRGTLTPQLDAQEEDSTLVLVDLGRGKMRMGGSILGQVLGQSGNETPDLDDAQDLVALVDAVNALRAKGQILAYHDRGDGGLLATVAEMAFAGHVGVALNVDMLVTEGDGISDSRMDSGEGKNWSAQVSGRREEMTLRALFNEELGAVLQIRTADRAEVLQTLREHGLIQCSHIIGKTRPAASAIDAGKGELQVWRDAKPVFGAKLSDLHQVWDAVSWKIAQQRDNPACADSEHAAAGDPGDPGMHVHLTFDPQDNVAAPFLNLAAKPRVAVLREQGVNSHVEMAYAFAEAGFDAVDVHMTDLQTGRARLSDFAGVVACGGFSYGDTLGAGIGWARSITFNERLSEQFQQFFGRSDTIGLGVCNGCQMFAELADIIPGAQDWPRFTQNQSNRFEARLSMVEVLESPSIFLQDMAGSRLPIAVAHGEGYANFRFRGNAQQVIPAMRYVDNHGQPTEQYPFNPNGSAGGLTAVTTADGRFTAMMPHPERVFRNVQMSWTSGDPSEFSPWMRVWRNARKWLG</sequence>
<dbReference type="Pfam" id="PF02769">
    <property type="entry name" value="AIRS_C"/>
    <property type="match status" value="2"/>
</dbReference>
<reference evidence="17" key="1">
    <citation type="journal article" date="2019" name="Int. J. Syst. Evol. Microbiol.">
        <title>The Global Catalogue of Microorganisms (GCM) 10K type strain sequencing project: providing services to taxonomists for standard genome sequencing and annotation.</title>
        <authorList>
            <consortium name="The Broad Institute Genomics Platform"/>
            <consortium name="The Broad Institute Genome Sequencing Center for Infectious Disease"/>
            <person name="Wu L."/>
            <person name="Ma J."/>
        </authorList>
    </citation>
    <scope>NUCLEOTIDE SEQUENCE [LARGE SCALE GENOMIC DNA]</scope>
    <source>
        <strain evidence="17">TISTR 1906</strain>
    </source>
</reference>
<dbReference type="InterPro" id="IPR010918">
    <property type="entry name" value="PurM-like_C_dom"/>
</dbReference>
<dbReference type="Gene3D" id="3.90.650.10">
    <property type="entry name" value="PurM-like C-terminal domain"/>
    <property type="match status" value="2"/>
</dbReference>
<dbReference type="InterPro" id="IPR036921">
    <property type="entry name" value="PurM-like_N_sf"/>
</dbReference>
<evidence type="ECO:0000256" key="10">
    <source>
        <dbReference type="HAMAP-Rule" id="MF_00419"/>
    </source>
</evidence>
<dbReference type="GO" id="GO:0004642">
    <property type="term" value="F:phosphoribosylformylglycinamidine synthase activity"/>
    <property type="evidence" value="ECO:0007669"/>
    <property type="project" value="UniProtKB-EC"/>
</dbReference>
<evidence type="ECO:0000256" key="5">
    <source>
        <dbReference type="ARBA" id="ARBA00022741"/>
    </source>
</evidence>
<dbReference type="Gene3D" id="1.10.8.750">
    <property type="entry name" value="Phosphoribosylformylglycinamidine synthase, linker domain"/>
    <property type="match status" value="1"/>
</dbReference>
<feature type="active site" evidence="10">
    <location>
        <position position="1307"/>
    </location>
</feature>
<keyword evidence="5 10" id="KW-0547">Nucleotide-binding</keyword>
<dbReference type="NCBIfam" id="NF003672">
    <property type="entry name" value="PRK05297.1"/>
    <property type="match status" value="1"/>
</dbReference>
<organism evidence="16 17">
    <name type="scientific">Comamonas terrae</name>
    <dbReference type="NCBI Taxonomy" id="673548"/>
    <lineage>
        <taxon>Bacteria</taxon>
        <taxon>Pseudomonadati</taxon>
        <taxon>Pseudomonadota</taxon>
        <taxon>Betaproteobacteria</taxon>
        <taxon>Burkholderiales</taxon>
        <taxon>Comamonadaceae</taxon>
        <taxon>Comamonas</taxon>
    </lineage>
</organism>
<dbReference type="Proteomes" id="UP001597463">
    <property type="component" value="Unassembled WGS sequence"/>
</dbReference>
<keyword evidence="6 10" id="KW-0658">Purine biosynthesis</keyword>
<evidence type="ECO:0000256" key="9">
    <source>
        <dbReference type="ARBA" id="ARBA00022962"/>
    </source>
</evidence>
<dbReference type="CDD" id="cd02203">
    <property type="entry name" value="PurL_repeat1"/>
    <property type="match status" value="1"/>
</dbReference>
<dbReference type="InterPro" id="IPR055181">
    <property type="entry name" value="FGAR-AT_PurM_N-like"/>
</dbReference>
<feature type="binding site" evidence="10">
    <location>
        <position position="730"/>
    </location>
    <ligand>
        <name>Mg(2+)</name>
        <dbReference type="ChEBI" id="CHEBI:18420"/>
    </ligand>
</feature>
<feature type="domain" description="PurM-like C-terminal" evidence="12">
    <location>
        <begin position="844"/>
        <end position="999"/>
    </location>
</feature>
<dbReference type="PANTHER" id="PTHR10099:SF1">
    <property type="entry name" value="PHOSPHORIBOSYLFORMYLGLYCINAMIDINE SYNTHASE"/>
    <property type="match status" value="1"/>
</dbReference>
<keyword evidence="3 10" id="KW-0436">Ligase</keyword>
<feature type="binding site" evidence="10">
    <location>
        <position position="734"/>
    </location>
    <ligand>
        <name>Mg(2+)</name>
        <dbReference type="ChEBI" id="CHEBI:18420"/>
    </ligand>
</feature>
<feature type="domain" description="Phosphoribosylformylglycinamidine synthase N-terminal" evidence="14">
    <location>
        <begin position="39"/>
        <end position="163"/>
    </location>
</feature>
<name>A0ABW5UQ93_9BURK</name>
<keyword evidence="8 10" id="KW-0460">Magnesium</keyword>
<dbReference type="SUPFAM" id="SSF52317">
    <property type="entry name" value="Class I glutamine amidotransferase-like"/>
    <property type="match status" value="1"/>
</dbReference>
<feature type="active site" description="Nucleophile" evidence="10">
    <location>
        <position position="1184"/>
    </location>
</feature>
<comment type="pathway">
    <text evidence="1 10">Purine metabolism; IMP biosynthesis via de novo pathway; 5-amino-1-(5-phospho-D-ribosyl)imidazole from N(2)-formyl-N(1)-(5-phospho-D-ribosyl)glycinamide: step 1/2.</text>
</comment>
<dbReference type="RefSeq" id="WP_066483604.1">
    <property type="nucleotide sequence ID" value="NZ_BCNT01000024.1"/>
</dbReference>